<name>A0ABU8W1L4_9BURK</name>
<gene>
    <name evidence="2" type="ORF">WKW80_14055</name>
</gene>
<protein>
    <submittedName>
        <fullName evidence="2">Uncharacterized protein</fullName>
    </submittedName>
</protein>
<accession>A0ABU8W1L4</accession>
<comment type="caution">
    <text evidence="2">The sequence shown here is derived from an EMBL/GenBank/DDBJ whole genome shotgun (WGS) entry which is preliminary data.</text>
</comment>
<keyword evidence="3" id="KW-1185">Reference proteome</keyword>
<dbReference type="RefSeq" id="WP_340364189.1">
    <property type="nucleotide sequence ID" value="NZ_JBBKZV010000007.1"/>
</dbReference>
<sequence length="223" mass="24379">MNFKSFFALCFFIALINAHASAHEEVSISNDGNFVNLKSNKSESHQCRLKGSDSKNAPKYKAVRLSFDRSAVLLDNAEYLAVADIKKCEAKRLKPLRVAPKAGLLADINLSSGIYISLDVVGLTPLSFLATVSKIKSDKNLFKLPGAYRVGGRLSLLQKYGFSFSEIKPPIISRDGRYVSVGGAPDCSPDAFPGVWKIDGGKRVIFERDGIEDIGKKCNALFQ</sequence>
<evidence type="ECO:0000256" key="1">
    <source>
        <dbReference type="SAM" id="SignalP"/>
    </source>
</evidence>
<evidence type="ECO:0000313" key="3">
    <source>
        <dbReference type="Proteomes" id="UP001363010"/>
    </source>
</evidence>
<keyword evidence="1" id="KW-0732">Signal</keyword>
<proteinExistence type="predicted"/>
<reference evidence="2 3" key="1">
    <citation type="submission" date="2024-03" db="EMBL/GenBank/DDBJ databases">
        <title>Novel species of the genus Variovorax.</title>
        <authorList>
            <person name="Liu Q."/>
            <person name="Xin Y.-H."/>
        </authorList>
    </citation>
    <scope>NUCLEOTIDE SEQUENCE [LARGE SCALE GENOMIC DNA]</scope>
    <source>
        <strain evidence="2 3">KACC 18501</strain>
    </source>
</reference>
<evidence type="ECO:0000313" key="2">
    <source>
        <dbReference type="EMBL" id="MEJ8823146.1"/>
    </source>
</evidence>
<feature type="signal peptide" evidence="1">
    <location>
        <begin position="1"/>
        <end position="22"/>
    </location>
</feature>
<dbReference type="EMBL" id="JBBKZV010000007">
    <property type="protein sequence ID" value="MEJ8823146.1"/>
    <property type="molecule type" value="Genomic_DNA"/>
</dbReference>
<feature type="chain" id="PRO_5045215816" evidence="1">
    <location>
        <begin position="23"/>
        <end position="223"/>
    </location>
</feature>
<dbReference type="Proteomes" id="UP001363010">
    <property type="component" value="Unassembled WGS sequence"/>
</dbReference>
<organism evidence="2 3">
    <name type="scientific">Variovorax humicola</name>
    <dbReference type="NCBI Taxonomy" id="1769758"/>
    <lineage>
        <taxon>Bacteria</taxon>
        <taxon>Pseudomonadati</taxon>
        <taxon>Pseudomonadota</taxon>
        <taxon>Betaproteobacteria</taxon>
        <taxon>Burkholderiales</taxon>
        <taxon>Comamonadaceae</taxon>
        <taxon>Variovorax</taxon>
    </lineage>
</organism>